<evidence type="ECO:0000256" key="3">
    <source>
        <dbReference type="ARBA" id="ARBA00012513"/>
    </source>
</evidence>
<keyword evidence="7 13" id="KW-0547">Nucleotide-binding</keyword>
<evidence type="ECO:0000256" key="2">
    <source>
        <dbReference type="ARBA" id="ARBA00008874"/>
    </source>
</evidence>
<evidence type="ECO:0000256" key="5">
    <source>
        <dbReference type="ARBA" id="ARBA00022679"/>
    </source>
</evidence>
<feature type="region of interest" description="Disordered" evidence="14">
    <location>
        <begin position="812"/>
        <end position="832"/>
    </location>
</feature>
<dbReference type="InterPro" id="IPR000719">
    <property type="entry name" value="Prot_kinase_dom"/>
</dbReference>
<feature type="region of interest" description="Disordered" evidence="14">
    <location>
        <begin position="316"/>
        <end position="346"/>
    </location>
</feature>
<dbReference type="SUPFAM" id="SSF56112">
    <property type="entry name" value="Protein kinase-like (PK-like)"/>
    <property type="match status" value="1"/>
</dbReference>
<evidence type="ECO:0000256" key="7">
    <source>
        <dbReference type="ARBA" id="ARBA00022741"/>
    </source>
</evidence>
<feature type="region of interest" description="Disordered" evidence="14">
    <location>
        <begin position="114"/>
        <end position="155"/>
    </location>
</feature>
<evidence type="ECO:0000313" key="17">
    <source>
        <dbReference type="Proteomes" id="UP000759537"/>
    </source>
</evidence>
<dbReference type="Pfam" id="PF00069">
    <property type="entry name" value="Pkinase"/>
    <property type="match status" value="1"/>
</dbReference>
<dbReference type="AlphaFoldDB" id="A0A9P5MVG7"/>
<feature type="region of interest" description="Disordered" evidence="14">
    <location>
        <begin position="1"/>
        <end position="47"/>
    </location>
</feature>
<dbReference type="PANTHER" id="PTHR45832">
    <property type="entry name" value="SERINE/THREONINE-PROTEIN KINASE SAMKA-RELATED-RELATED"/>
    <property type="match status" value="1"/>
</dbReference>
<gene>
    <name evidence="16" type="ORF">DFH94DRAFT_491119</name>
</gene>
<dbReference type="OrthoDB" id="10349567at2759"/>
<evidence type="ECO:0000256" key="12">
    <source>
        <dbReference type="ARBA" id="ARBA00048679"/>
    </source>
</evidence>
<dbReference type="FunFam" id="1.10.510.10:FF:000768">
    <property type="entry name" value="Non-specific serine/threonine protein kinase"/>
    <property type="match status" value="1"/>
</dbReference>
<dbReference type="SMART" id="SM00285">
    <property type="entry name" value="PBD"/>
    <property type="match status" value="1"/>
</dbReference>
<dbReference type="EC" id="2.7.11.1" evidence="3"/>
<evidence type="ECO:0000256" key="9">
    <source>
        <dbReference type="ARBA" id="ARBA00022840"/>
    </source>
</evidence>
<feature type="compositionally biased region" description="Polar residues" evidence="14">
    <location>
        <begin position="12"/>
        <end position="26"/>
    </location>
</feature>
<dbReference type="EMBL" id="WHVB01000009">
    <property type="protein sequence ID" value="KAF8479635.1"/>
    <property type="molecule type" value="Genomic_DNA"/>
</dbReference>
<feature type="compositionally biased region" description="Basic and acidic residues" evidence="14">
    <location>
        <begin position="822"/>
        <end position="832"/>
    </location>
</feature>
<evidence type="ECO:0000256" key="11">
    <source>
        <dbReference type="ARBA" id="ARBA00047899"/>
    </source>
</evidence>
<dbReference type="InterPro" id="IPR036936">
    <property type="entry name" value="CRIB_dom_sf"/>
</dbReference>
<keyword evidence="4" id="KW-0723">Serine/threonine-protein kinase</keyword>
<keyword evidence="17" id="KW-1185">Reference proteome</keyword>
<comment type="cofactor">
    <cofactor evidence="1">
        <name>Mg(2+)</name>
        <dbReference type="ChEBI" id="CHEBI:18420"/>
    </cofactor>
</comment>
<comment type="catalytic activity">
    <reaction evidence="11">
        <text>L-threonyl-[protein] + ATP = O-phospho-L-threonyl-[protein] + ADP + H(+)</text>
        <dbReference type="Rhea" id="RHEA:46608"/>
        <dbReference type="Rhea" id="RHEA-COMP:11060"/>
        <dbReference type="Rhea" id="RHEA-COMP:11605"/>
        <dbReference type="ChEBI" id="CHEBI:15378"/>
        <dbReference type="ChEBI" id="CHEBI:30013"/>
        <dbReference type="ChEBI" id="CHEBI:30616"/>
        <dbReference type="ChEBI" id="CHEBI:61977"/>
        <dbReference type="ChEBI" id="CHEBI:456216"/>
        <dbReference type="EC" id="2.7.11.1"/>
    </reaction>
</comment>
<dbReference type="PROSITE" id="PS50011">
    <property type="entry name" value="PROTEIN_KINASE_DOM"/>
    <property type="match status" value="1"/>
</dbReference>
<feature type="domain" description="Protein kinase" evidence="15">
    <location>
        <begin position="524"/>
        <end position="776"/>
    </location>
</feature>
<keyword evidence="6" id="KW-0479">Metal-binding</keyword>
<dbReference type="InterPro" id="IPR033923">
    <property type="entry name" value="PAK_BD"/>
</dbReference>
<feature type="binding site" evidence="13">
    <location>
        <position position="553"/>
    </location>
    <ligand>
        <name>ATP</name>
        <dbReference type="ChEBI" id="CHEBI:30616"/>
    </ligand>
</feature>
<feature type="compositionally biased region" description="Polar residues" evidence="14">
    <location>
        <begin position="35"/>
        <end position="47"/>
    </location>
</feature>
<dbReference type="CDD" id="cd06614">
    <property type="entry name" value="STKc_PAK"/>
    <property type="match status" value="1"/>
</dbReference>
<dbReference type="CDD" id="cd01093">
    <property type="entry name" value="CRIB_PAK_like"/>
    <property type="match status" value="1"/>
</dbReference>
<name>A0A9P5MVG7_9AGAM</name>
<keyword evidence="9 13" id="KW-0067">ATP-binding</keyword>
<sequence>MRFSPQKETYDSYMQSGSSSRTSTNRVLYHESSKETIQSHQGSISNSSFHTATVAIDKDILDLSEQGPYPPVSHHSLDLSGGRDPSISDHKSFHSHQKQTFGFRNQSLSTVCATREPESNRATATSTPEEKFRPLGLSLPSLKDGAESSLPSTPRPSRAIALTVITDLSPIPSPIYTGTPSPPSDDGNSLPLATVKISTPDTPFIRPASFLSRPTDRICTTSRSRSSTVTTKGKKGMLGFMTDFLNSSKRPEITTPHDLVHVTHVRFNSSTGKFTGLPTEWQQLLQDSGISESDQEKNPLAVMEVVKFYQEGGGDIWDRTANSPAPGSPQSPPISGGAHAVSPGVSKTVHDSFVPTLALSTPKNSHSSDDPQSASPSHLPASYRSASSPPLSAHPNLNRSNSQQSVPKSPHSDTLIRANTTKDRHYLAPPASVEAPIQESSNSWIADLASKSQATVVANGPVERQVSQPPTPPQQPNTTVTGLAKTGGATPRRREKMKKDKANDADIVKHLQQIFMDADPTRLYRNLVKIGQGTYSCVFTARQVGTDLSVAVKQMDLDKQTKKDLFMNEILVLRTLRHVNIVNYIDSFLYKNELWVVMEYMEGGSLRDVITANLMTEGQIAAVGREITQGLRHLHRHGVIHRDIKSSHVLLSLTGDIKLTGFGFCAHVSDPAHAKRATMIGTSYWMAPEVVTCKNYGPKVDIWSLGIVAMEMIEGEPPYLNQDPLKALQLIASNGTPTISAPGNLSSTLRDYLAKTLEVDAEKRPDASQLLQHPFFSMAEPLRTLVPLIKAAREIKAKRLAPMAQQQSVVAASLSKTAGDTAGRREKEDKANDADVVKRMQLIFMGVDPTRLYRNLVKIGQG</sequence>
<dbReference type="PROSITE" id="PS00107">
    <property type="entry name" value="PROTEIN_KINASE_ATP"/>
    <property type="match status" value="1"/>
</dbReference>
<evidence type="ECO:0000256" key="13">
    <source>
        <dbReference type="PROSITE-ProRule" id="PRU10141"/>
    </source>
</evidence>
<dbReference type="Gene3D" id="1.10.510.10">
    <property type="entry name" value="Transferase(Phosphotransferase) domain 1"/>
    <property type="match status" value="1"/>
</dbReference>
<dbReference type="Gene3D" id="3.90.810.10">
    <property type="entry name" value="CRIB domain"/>
    <property type="match status" value="1"/>
</dbReference>
<dbReference type="Proteomes" id="UP000759537">
    <property type="component" value="Unassembled WGS sequence"/>
</dbReference>
<evidence type="ECO:0000256" key="10">
    <source>
        <dbReference type="ARBA" id="ARBA00022842"/>
    </source>
</evidence>
<proteinExistence type="inferred from homology"/>
<accession>A0A9P5MVG7</accession>
<evidence type="ECO:0000256" key="4">
    <source>
        <dbReference type="ARBA" id="ARBA00022527"/>
    </source>
</evidence>
<dbReference type="PANTHER" id="PTHR45832:SF22">
    <property type="entry name" value="SERINE_THREONINE-PROTEIN KINASE SAMKA-RELATED"/>
    <property type="match status" value="1"/>
</dbReference>
<reference evidence="16" key="2">
    <citation type="journal article" date="2020" name="Nat. Commun.">
        <title>Large-scale genome sequencing of mycorrhizal fungi provides insights into the early evolution of symbiotic traits.</title>
        <authorList>
            <person name="Miyauchi S."/>
            <person name="Kiss E."/>
            <person name="Kuo A."/>
            <person name="Drula E."/>
            <person name="Kohler A."/>
            <person name="Sanchez-Garcia M."/>
            <person name="Morin E."/>
            <person name="Andreopoulos B."/>
            <person name="Barry K.W."/>
            <person name="Bonito G."/>
            <person name="Buee M."/>
            <person name="Carver A."/>
            <person name="Chen C."/>
            <person name="Cichocki N."/>
            <person name="Clum A."/>
            <person name="Culley D."/>
            <person name="Crous P.W."/>
            <person name="Fauchery L."/>
            <person name="Girlanda M."/>
            <person name="Hayes R.D."/>
            <person name="Keri Z."/>
            <person name="LaButti K."/>
            <person name="Lipzen A."/>
            <person name="Lombard V."/>
            <person name="Magnuson J."/>
            <person name="Maillard F."/>
            <person name="Murat C."/>
            <person name="Nolan M."/>
            <person name="Ohm R.A."/>
            <person name="Pangilinan J."/>
            <person name="Pereira M.F."/>
            <person name="Perotto S."/>
            <person name="Peter M."/>
            <person name="Pfister S."/>
            <person name="Riley R."/>
            <person name="Sitrit Y."/>
            <person name="Stielow J.B."/>
            <person name="Szollosi G."/>
            <person name="Zifcakova L."/>
            <person name="Stursova M."/>
            <person name="Spatafora J.W."/>
            <person name="Tedersoo L."/>
            <person name="Vaario L.M."/>
            <person name="Yamada A."/>
            <person name="Yan M."/>
            <person name="Wang P."/>
            <person name="Xu J."/>
            <person name="Bruns T."/>
            <person name="Baldrian P."/>
            <person name="Vilgalys R."/>
            <person name="Dunand C."/>
            <person name="Henrissat B."/>
            <person name="Grigoriev I.V."/>
            <person name="Hibbett D."/>
            <person name="Nagy L.G."/>
            <person name="Martin F.M."/>
        </authorList>
    </citation>
    <scope>NUCLEOTIDE SEQUENCE</scope>
    <source>
        <strain evidence="16">Prilba</strain>
    </source>
</reference>
<reference evidence="16" key="1">
    <citation type="submission" date="2019-10" db="EMBL/GenBank/DDBJ databases">
        <authorList>
            <consortium name="DOE Joint Genome Institute"/>
            <person name="Kuo A."/>
            <person name="Miyauchi S."/>
            <person name="Kiss E."/>
            <person name="Drula E."/>
            <person name="Kohler A."/>
            <person name="Sanchez-Garcia M."/>
            <person name="Andreopoulos B."/>
            <person name="Barry K.W."/>
            <person name="Bonito G."/>
            <person name="Buee M."/>
            <person name="Carver A."/>
            <person name="Chen C."/>
            <person name="Cichocki N."/>
            <person name="Clum A."/>
            <person name="Culley D."/>
            <person name="Crous P.W."/>
            <person name="Fauchery L."/>
            <person name="Girlanda M."/>
            <person name="Hayes R."/>
            <person name="Keri Z."/>
            <person name="LaButti K."/>
            <person name="Lipzen A."/>
            <person name="Lombard V."/>
            <person name="Magnuson J."/>
            <person name="Maillard F."/>
            <person name="Morin E."/>
            <person name="Murat C."/>
            <person name="Nolan M."/>
            <person name="Ohm R."/>
            <person name="Pangilinan J."/>
            <person name="Pereira M."/>
            <person name="Perotto S."/>
            <person name="Peter M."/>
            <person name="Riley R."/>
            <person name="Sitrit Y."/>
            <person name="Stielow B."/>
            <person name="Szollosi G."/>
            <person name="Zifcakova L."/>
            <person name="Stursova M."/>
            <person name="Spatafora J.W."/>
            <person name="Tedersoo L."/>
            <person name="Vaario L.-M."/>
            <person name="Yamada A."/>
            <person name="Yan M."/>
            <person name="Wang P."/>
            <person name="Xu J."/>
            <person name="Bruns T."/>
            <person name="Baldrian P."/>
            <person name="Vilgalys R."/>
            <person name="Henrissat B."/>
            <person name="Grigoriev I.V."/>
            <person name="Hibbett D."/>
            <person name="Nagy L.G."/>
            <person name="Martin F.M."/>
        </authorList>
    </citation>
    <scope>NUCLEOTIDE SEQUENCE</scope>
    <source>
        <strain evidence="16">Prilba</strain>
    </source>
</reference>
<feature type="region of interest" description="Disordered" evidence="14">
    <location>
        <begin position="65"/>
        <end position="97"/>
    </location>
</feature>
<comment type="catalytic activity">
    <reaction evidence="12">
        <text>L-seryl-[protein] + ATP = O-phospho-L-seryl-[protein] + ADP + H(+)</text>
        <dbReference type="Rhea" id="RHEA:17989"/>
        <dbReference type="Rhea" id="RHEA-COMP:9863"/>
        <dbReference type="Rhea" id="RHEA-COMP:11604"/>
        <dbReference type="ChEBI" id="CHEBI:15378"/>
        <dbReference type="ChEBI" id="CHEBI:29999"/>
        <dbReference type="ChEBI" id="CHEBI:30616"/>
        <dbReference type="ChEBI" id="CHEBI:83421"/>
        <dbReference type="ChEBI" id="CHEBI:456216"/>
        <dbReference type="EC" id="2.7.11.1"/>
    </reaction>
</comment>
<feature type="compositionally biased region" description="Polar residues" evidence="14">
    <location>
        <begin position="384"/>
        <end position="407"/>
    </location>
</feature>
<evidence type="ECO:0000313" key="16">
    <source>
        <dbReference type="EMBL" id="KAF8479635.1"/>
    </source>
</evidence>
<protein>
    <recommendedName>
        <fullName evidence="3">non-specific serine/threonine protein kinase</fullName>
        <ecNumber evidence="3">2.7.11.1</ecNumber>
    </recommendedName>
</protein>
<comment type="caution">
    <text evidence="16">The sequence shown here is derived from an EMBL/GenBank/DDBJ whole genome shotgun (WGS) entry which is preliminary data.</text>
</comment>
<evidence type="ECO:0000256" key="8">
    <source>
        <dbReference type="ARBA" id="ARBA00022777"/>
    </source>
</evidence>
<dbReference type="Pfam" id="PF00786">
    <property type="entry name" value="PBD"/>
    <property type="match status" value="1"/>
</dbReference>
<dbReference type="GO" id="GO:0004674">
    <property type="term" value="F:protein serine/threonine kinase activity"/>
    <property type="evidence" value="ECO:0007669"/>
    <property type="project" value="UniProtKB-KW"/>
</dbReference>
<dbReference type="GO" id="GO:0005524">
    <property type="term" value="F:ATP binding"/>
    <property type="evidence" value="ECO:0007669"/>
    <property type="project" value="UniProtKB-UniRule"/>
</dbReference>
<evidence type="ECO:0000256" key="6">
    <source>
        <dbReference type="ARBA" id="ARBA00022723"/>
    </source>
</evidence>
<dbReference type="InterPro" id="IPR011009">
    <property type="entry name" value="Kinase-like_dom_sf"/>
</dbReference>
<dbReference type="InterPro" id="IPR000095">
    <property type="entry name" value="CRIB_dom"/>
</dbReference>
<keyword evidence="5" id="KW-0808">Transferase</keyword>
<feature type="region of interest" description="Disordered" evidence="14">
    <location>
        <begin position="462"/>
        <end position="502"/>
    </location>
</feature>
<evidence type="ECO:0000259" key="15">
    <source>
        <dbReference type="PROSITE" id="PS50011"/>
    </source>
</evidence>
<evidence type="ECO:0000256" key="1">
    <source>
        <dbReference type="ARBA" id="ARBA00001946"/>
    </source>
</evidence>
<comment type="similarity">
    <text evidence="2">Belongs to the protein kinase superfamily. STE Ser/Thr protein kinase family. STE20 subfamily.</text>
</comment>
<dbReference type="InterPro" id="IPR051931">
    <property type="entry name" value="PAK3-like"/>
</dbReference>
<dbReference type="Gene3D" id="3.30.200.20">
    <property type="entry name" value="Phosphorylase Kinase, domain 1"/>
    <property type="match status" value="1"/>
</dbReference>
<keyword evidence="10" id="KW-0460">Magnesium</keyword>
<feature type="region of interest" description="Disordered" evidence="14">
    <location>
        <begin position="358"/>
        <end position="414"/>
    </location>
</feature>
<feature type="compositionally biased region" description="Polar residues" evidence="14">
    <location>
        <begin position="358"/>
        <end position="376"/>
    </location>
</feature>
<organism evidence="16 17">
    <name type="scientific">Russula ochroleuca</name>
    <dbReference type="NCBI Taxonomy" id="152965"/>
    <lineage>
        <taxon>Eukaryota</taxon>
        <taxon>Fungi</taxon>
        <taxon>Dikarya</taxon>
        <taxon>Basidiomycota</taxon>
        <taxon>Agaricomycotina</taxon>
        <taxon>Agaricomycetes</taxon>
        <taxon>Russulales</taxon>
        <taxon>Russulaceae</taxon>
        <taxon>Russula</taxon>
    </lineage>
</organism>
<dbReference type="GO" id="GO:0046872">
    <property type="term" value="F:metal ion binding"/>
    <property type="evidence" value="ECO:0007669"/>
    <property type="project" value="UniProtKB-KW"/>
</dbReference>
<evidence type="ECO:0000256" key="14">
    <source>
        <dbReference type="SAM" id="MobiDB-lite"/>
    </source>
</evidence>
<dbReference type="InterPro" id="IPR017441">
    <property type="entry name" value="Protein_kinase_ATP_BS"/>
</dbReference>
<keyword evidence="8 16" id="KW-0418">Kinase</keyword>